<comment type="subcellular location">
    <subcellularLocation>
        <location evidence="1">Cell membrane</location>
        <topology evidence="1">Multi-pass membrane protein</topology>
    </subcellularLocation>
</comment>
<feature type="transmembrane region" description="Helical" evidence="7">
    <location>
        <begin position="60"/>
        <end position="81"/>
    </location>
</feature>
<evidence type="ECO:0000256" key="3">
    <source>
        <dbReference type="ARBA" id="ARBA00022475"/>
    </source>
</evidence>
<evidence type="ECO:0000313" key="8">
    <source>
        <dbReference type="EMBL" id="PLW77579.1"/>
    </source>
</evidence>
<keyword evidence="6 7" id="KW-0472">Membrane</keyword>
<dbReference type="InterPro" id="IPR007341">
    <property type="entry name" value="Transgly_assoc"/>
</dbReference>
<keyword evidence="5 7" id="KW-1133">Transmembrane helix</keyword>
<evidence type="ECO:0000256" key="4">
    <source>
        <dbReference type="ARBA" id="ARBA00022692"/>
    </source>
</evidence>
<evidence type="ECO:0000256" key="6">
    <source>
        <dbReference type="ARBA" id="ARBA00023136"/>
    </source>
</evidence>
<comment type="similarity">
    <text evidence="2">Belongs to the UPF0410 family.</text>
</comment>
<evidence type="ECO:0000256" key="2">
    <source>
        <dbReference type="ARBA" id="ARBA00011006"/>
    </source>
</evidence>
<dbReference type="OrthoDB" id="9815411at2"/>
<proteinExistence type="inferred from homology"/>
<keyword evidence="3" id="KW-1003">Cell membrane</keyword>
<dbReference type="PANTHER" id="PTHR33884:SF3">
    <property type="entry name" value="UPF0410 PROTEIN YMGE"/>
    <property type="match status" value="1"/>
</dbReference>
<dbReference type="Proteomes" id="UP000234881">
    <property type="component" value="Unassembled WGS sequence"/>
</dbReference>
<name>A0A2N5XSU8_9HYPH</name>
<reference evidence="8 9" key="1">
    <citation type="submission" date="2018-01" db="EMBL/GenBank/DDBJ databases">
        <title>The draft genome sequence of Cohaesibacter sp. H1304.</title>
        <authorList>
            <person name="Wang N.-N."/>
            <person name="Du Z.-J."/>
        </authorList>
    </citation>
    <scope>NUCLEOTIDE SEQUENCE [LARGE SCALE GENOMIC DNA]</scope>
    <source>
        <strain evidence="8 9">H1304</strain>
    </source>
</reference>
<keyword evidence="9" id="KW-1185">Reference proteome</keyword>
<gene>
    <name evidence="8" type="ORF">C0081_09710</name>
</gene>
<dbReference type="EMBL" id="PKUQ01000016">
    <property type="protein sequence ID" value="PLW77579.1"/>
    <property type="molecule type" value="Genomic_DNA"/>
</dbReference>
<dbReference type="RefSeq" id="WP_101533596.1">
    <property type="nucleotide sequence ID" value="NZ_PKUQ01000016.1"/>
</dbReference>
<comment type="caution">
    <text evidence="8">The sequence shown here is derived from an EMBL/GenBank/DDBJ whole genome shotgun (WGS) entry which is preliminary data.</text>
</comment>
<evidence type="ECO:0000256" key="7">
    <source>
        <dbReference type="SAM" id="Phobius"/>
    </source>
</evidence>
<sequence length="86" mass="8775">MLGLGLIGSIVVGIVAGFVAEKVMNSNHGLLTNLIVGVIGGLVGGFLAQKVLPGILTLTGMGWVDSIIVASLGAILVLFVYQKIRS</sequence>
<evidence type="ECO:0000313" key="9">
    <source>
        <dbReference type="Proteomes" id="UP000234881"/>
    </source>
</evidence>
<protein>
    <submittedName>
        <fullName evidence="8">GlsB/YeaQ/YmgE family stress response membrane protein</fullName>
    </submittedName>
</protein>
<feature type="transmembrane region" description="Helical" evidence="7">
    <location>
        <begin position="30"/>
        <end position="48"/>
    </location>
</feature>
<keyword evidence="4 7" id="KW-0812">Transmembrane</keyword>
<accession>A0A2N5XSU8</accession>
<dbReference type="AlphaFoldDB" id="A0A2N5XSU8"/>
<feature type="transmembrane region" description="Helical" evidence="7">
    <location>
        <begin position="6"/>
        <end position="23"/>
    </location>
</feature>
<dbReference type="PANTHER" id="PTHR33884">
    <property type="entry name" value="UPF0410 PROTEIN YMGE"/>
    <property type="match status" value="1"/>
</dbReference>
<evidence type="ECO:0000256" key="5">
    <source>
        <dbReference type="ARBA" id="ARBA00022989"/>
    </source>
</evidence>
<evidence type="ECO:0000256" key="1">
    <source>
        <dbReference type="ARBA" id="ARBA00004651"/>
    </source>
</evidence>
<dbReference type="GO" id="GO:0005886">
    <property type="term" value="C:plasma membrane"/>
    <property type="evidence" value="ECO:0007669"/>
    <property type="project" value="UniProtKB-SubCell"/>
</dbReference>
<dbReference type="Pfam" id="PF04226">
    <property type="entry name" value="Transgly_assoc"/>
    <property type="match status" value="1"/>
</dbReference>
<organism evidence="8 9">
    <name type="scientific">Cohaesibacter celericrescens</name>
    <dbReference type="NCBI Taxonomy" id="2067669"/>
    <lineage>
        <taxon>Bacteria</taxon>
        <taxon>Pseudomonadati</taxon>
        <taxon>Pseudomonadota</taxon>
        <taxon>Alphaproteobacteria</taxon>
        <taxon>Hyphomicrobiales</taxon>
        <taxon>Cohaesibacteraceae</taxon>
    </lineage>
</organism>